<dbReference type="InterPro" id="IPR017871">
    <property type="entry name" value="ABC_transporter-like_CS"/>
</dbReference>
<evidence type="ECO:0000256" key="2">
    <source>
        <dbReference type="ARBA" id="ARBA00022448"/>
    </source>
</evidence>
<evidence type="ECO:0000259" key="11">
    <source>
        <dbReference type="PROSITE" id="PS50929"/>
    </source>
</evidence>
<dbReference type="InterPro" id="IPR027417">
    <property type="entry name" value="P-loop_NTPase"/>
</dbReference>
<evidence type="ECO:0000313" key="15">
    <source>
        <dbReference type="Proteomes" id="UP000215539"/>
    </source>
</evidence>
<feature type="domain" description="ABC transporter" evidence="10">
    <location>
        <begin position="378"/>
        <end position="612"/>
    </location>
</feature>
<dbReference type="EC" id="3.6.3.-" evidence="13"/>
<evidence type="ECO:0000313" key="13">
    <source>
        <dbReference type="EMBL" id="SNV02406.1"/>
    </source>
</evidence>
<dbReference type="FunFam" id="3.40.50.300:FF:000221">
    <property type="entry name" value="Multidrug ABC transporter ATP-binding protein"/>
    <property type="match status" value="1"/>
</dbReference>
<name>A0AAX2GUG9_9FLAO</name>
<dbReference type="GO" id="GO:0005524">
    <property type="term" value="F:ATP binding"/>
    <property type="evidence" value="ECO:0007669"/>
    <property type="project" value="UniProtKB-KW"/>
</dbReference>
<evidence type="ECO:0000256" key="1">
    <source>
        <dbReference type="ARBA" id="ARBA00004651"/>
    </source>
</evidence>
<dbReference type="PROSITE" id="PS50893">
    <property type="entry name" value="ABC_TRANSPORTER_2"/>
    <property type="match status" value="1"/>
</dbReference>
<protein>
    <submittedName>
        <fullName evidence="12 13">ABC transporter</fullName>
        <ecNumber evidence="13">3.6.3.-</ecNumber>
    </submittedName>
</protein>
<evidence type="ECO:0000256" key="9">
    <source>
        <dbReference type="SAM" id="Phobius"/>
    </source>
</evidence>
<accession>A0AAX2GUG9</accession>
<dbReference type="GO" id="GO:0140359">
    <property type="term" value="F:ABC-type transporter activity"/>
    <property type="evidence" value="ECO:0007669"/>
    <property type="project" value="InterPro"/>
</dbReference>
<dbReference type="Gene3D" id="3.40.50.300">
    <property type="entry name" value="P-loop containing nucleotide triphosphate hydrolases"/>
    <property type="match status" value="1"/>
</dbReference>
<evidence type="ECO:0000256" key="6">
    <source>
        <dbReference type="ARBA" id="ARBA00022840"/>
    </source>
</evidence>
<dbReference type="Gene3D" id="1.20.1560.10">
    <property type="entry name" value="ABC transporter type 1, transmembrane domain"/>
    <property type="match status" value="1"/>
</dbReference>
<gene>
    <name evidence="13" type="primary">yheI</name>
    <name evidence="12" type="ORF">AXF12_07485</name>
    <name evidence="13" type="ORF">SAMEA44541418_00202</name>
</gene>
<evidence type="ECO:0000256" key="5">
    <source>
        <dbReference type="ARBA" id="ARBA00022741"/>
    </source>
</evidence>
<keyword evidence="2" id="KW-0813">Transport</keyword>
<dbReference type="SUPFAM" id="SSF52540">
    <property type="entry name" value="P-loop containing nucleoside triphosphate hydrolases"/>
    <property type="match status" value="1"/>
</dbReference>
<keyword evidence="5" id="KW-0547">Nucleotide-binding</keyword>
<evidence type="ECO:0000256" key="3">
    <source>
        <dbReference type="ARBA" id="ARBA00022475"/>
    </source>
</evidence>
<keyword evidence="8 9" id="KW-0472">Membrane</keyword>
<dbReference type="GO" id="GO:0016887">
    <property type="term" value="F:ATP hydrolysis activity"/>
    <property type="evidence" value="ECO:0007669"/>
    <property type="project" value="InterPro"/>
</dbReference>
<dbReference type="InterPro" id="IPR036640">
    <property type="entry name" value="ABC1_TM_sf"/>
</dbReference>
<dbReference type="CDD" id="cd18541">
    <property type="entry name" value="ABC_6TM_TmrB_like"/>
    <property type="match status" value="1"/>
</dbReference>
<dbReference type="EMBL" id="CP014227">
    <property type="protein sequence ID" value="AMD85364.1"/>
    <property type="molecule type" value="Genomic_DNA"/>
</dbReference>
<feature type="transmembrane region" description="Helical" evidence="9">
    <location>
        <begin position="249"/>
        <end position="276"/>
    </location>
</feature>
<proteinExistence type="predicted"/>
<reference evidence="13 15" key="2">
    <citation type="submission" date="2017-06" db="EMBL/GenBank/DDBJ databases">
        <authorList>
            <consortium name="Pathogen Informatics"/>
        </authorList>
    </citation>
    <scope>NUCLEOTIDE SEQUENCE [LARGE SCALE GENOMIC DNA]</scope>
    <source>
        <strain evidence="13 15">NCTC12947</strain>
    </source>
</reference>
<dbReference type="KEGG" id="chg:AXF12_07485"/>
<evidence type="ECO:0000256" key="7">
    <source>
        <dbReference type="ARBA" id="ARBA00022989"/>
    </source>
</evidence>
<dbReference type="InterPro" id="IPR003439">
    <property type="entry name" value="ABC_transporter-like_ATP-bd"/>
</dbReference>
<dbReference type="InterPro" id="IPR011527">
    <property type="entry name" value="ABC1_TM_dom"/>
</dbReference>
<dbReference type="SUPFAM" id="SSF90123">
    <property type="entry name" value="ABC transporter transmembrane region"/>
    <property type="match status" value="1"/>
</dbReference>
<dbReference type="Proteomes" id="UP000065822">
    <property type="component" value="Chromosome"/>
</dbReference>
<feature type="transmembrane region" description="Helical" evidence="9">
    <location>
        <begin position="16"/>
        <end position="39"/>
    </location>
</feature>
<evidence type="ECO:0000313" key="12">
    <source>
        <dbReference type="EMBL" id="AMD85364.1"/>
    </source>
</evidence>
<dbReference type="PANTHER" id="PTHR24221:SF300">
    <property type="entry name" value="MULTIDRUG RESISTANCE-LIKE ATP-BINDING PROTEIN MDLA"/>
    <property type="match status" value="1"/>
</dbReference>
<sequence>MAHLRHIRKYFFKYRYHLLLGIAITIVSRIFSLFMPRYVKNSIAAIEQYARAEVKDPSQITWLLIEYAAIIIGTTIVSAVLMFFMRQLIINVSRYIEYDLKNEIFVKYEQLSMSFYKRNRVGDLMNRISEDVSKVRMYAGPAIMYSVQTITLFVCVIPLMFIISPTLTAYTLIPLPILSVLIYKMSARINTETMRVQAYLSDLTVFSQETFSGIGIIKAYNDEDRTDRQLAALADDGFKKNMKLAKIQAFFIPTMILMIGLSLIFVIFIGGRLYYLGKIESIGVIVEFSIYVMMLTWPVATVGWVSSIVQQAEASQKRINEFLAEEPEIADTVPSAQGSGLSSQLSAQSSKLKAHNTDPTLAVVAPPQSSKLKAQSSIAFKDVSYRYEDTGIEALKDVSFTITPGQTVAIIGKTGSGKSTVLDLITRMYDATEGEVAVEDTPVKEWQVQALRSRISVVPQENFLFSDTIANNLRFGNNATDEQLVEACKRAVVHHNIEGFTHGYESVLGERGVSLSGGQRQRIAIARALLKDADIYLLDDCLSAVDTDTEEKILSNLRDTLKGKTVVIVSHRVSVTKYADKILMLEGGRLVEQGTKEELLAKGGAFKAFYDTQAI</sequence>
<organism evidence="13 15">
    <name type="scientific">Capnocytophaga haemolytica</name>
    <dbReference type="NCBI Taxonomy" id="45243"/>
    <lineage>
        <taxon>Bacteria</taxon>
        <taxon>Pseudomonadati</taxon>
        <taxon>Bacteroidota</taxon>
        <taxon>Flavobacteriia</taxon>
        <taxon>Flavobacteriales</taxon>
        <taxon>Flavobacteriaceae</taxon>
        <taxon>Capnocytophaga</taxon>
    </lineage>
</organism>
<feature type="domain" description="ABC transmembrane type-1" evidence="11">
    <location>
        <begin position="19"/>
        <end position="311"/>
    </location>
</feature>
<comment type="subcellular location">
    <subcellularLocation>
        <location evidence="1">Cell membrane</location>
        <topology evidence="1">Multi-pass membrane protein</topology>
    </subcellularLocation>
</comment>
<feature type="transmembrane region" description="Helical" evidence="9">
    <location>
        <begin position="59"/>
        <end position="84"/>
    </location>
</feature>
<reference evidence="12 14" key="1">
    <citation type="submission" date="2016-02" db="EMBL/GenBank/DDBJ databases">
        <authorList>
            <person name="Holder M.E."/>
            <person name="Ajami N.J."/>
            <person name="Petrosino J.F."/>
        </authorList>
    </citation>
    <scope>NUCLEOTIDE SEQUENCE [LARGE SCALE GENOMIC DNA]</scope>
    <source>
        <strain evidence="12 14">CCUG 32990</strain>
    </source>
</reference>
<evidence type="ECO:0000256" key="8">
    <source>
        <dbReference type="ARBA" id="ARBA00023136"/>
    </source>
</evidence>
<dbReference type="EMBL" id="LT906449">
    <property type="protein sequence ID" value="SNV02406.1"/>
    <property type="molecule type" value="Genomic_DNA"/>
</dbReference>
<dbReference type="PANTHER" id="PTHR24221">
    <property type="entry name" value="ATP-BINDING CASSETTE SUB-FAMILY B"/>
    <property type="match status" value="1"/>
</dbReference>
<dbReference type="SMART" id="SM00382">
    <property type="entry name" value="AAA"/>
    <property type="match status" value="1"/>
</dbReference>
<evidence type="ECO:0000259" key="10">
    <source>
        <dbReference type="PROSITE" id="PS50893"/>
    </source>
</evidence>
<dbReference type="PROSITE" id="PS00211">
    <property type="entry name" value="ABC_TRANSPORTER_1"/>
    <property type="match status" value="1"/>
</dbReference>
<dbReference type="GO" id="GO:0005886">
    <property type="term" value="C:plasma membrane"/>
    <property type="evidence" value="ECO:0007669"/>
    <property type="project" value="UniProtKB-SubCell"/>
</dbReference>
<evidence type="ECO:0000256" key="4">
    <source>
        <dbReference type="ARBA" id="ARBA00022692"/>
    </source>
</evidence>
<keyword evidence="7 9" id="KW-1133">Transmembrane helix</keyword>
<evidence type="ECO:0000313" key="14">
    <source>
        <dbReference type="Proteomes" id="UP000065822"/>
    </source>
</evidence>
<feature type="transmembrane region" description="Helical" evidence="9">
    <location>
        <begin position="167"/>
        <end position="185"/>
    </location>
</feature>
<keyword evidence="4 9" id="KW-0812">Transmembrane</keyword>
<dbReference type="InterPro" id="IPR039421">
    <property type="entry name" value="Type_1_exporter"/>
</dbReference>
<keyword evidence="3" id="KW-1003">Cell membrane</keyword>
<keyword evidence="13" id="KW-0378">Hydrolase</keyword>
<dbReference type="InterPro" id="IPR003593">
    <property type="entry name" value="AAA+_ATPase"/>
</dbReference>
<keyword evidence="14" id="KW-1185">Reference proteome</keyword>
<dbReference type="Pfam" id="PF00664">
    <property type="entry name" value="ABC_membrane"/>
    <property type="match status" value="1"/>
</dbReference>
<dbReference type="PROSITE" id="PS50929">
    <property type="entry name" value="ABC_TM1F"/>
    <property type="match status" value="1"/>
</dbReference>
<keyword evidence="6 13" id="KW-0067">ATP-binding</keyword>
<dbReference type="Pfam" id="PF00005">
    <property type="entry name" value="ABC_tran"/>
    <property type="match status" value="1"/>
</dbReference>
<feature type="transmembrane region" description="Helical" evidence="9">
    <location>
        <begin position="288"/>
        <end position="309"/>
    </location>
</feature>
<dbReference type="AlphaFoldDB" id="A0AAX2GUG9"/>
<feature type="transmembrane region" description="Helical" evidence="9">
    <location>
        <begin position="142"/>
        <end position="161"/>
    </location>
</feature>
<dbReference type="Proteomes" id="UP000215539">
    <property type="component" value="Chromosome 1"/>
</dbReference>